<dbReference type="EMBL" id="AP012492">
    <property type="protein sequence ID" value="BAM32627.1"/>
    <property type="molecule type" value="Genomic_DNA"/>
</dbReference>
<reference evidence="1" key="3">
    <citation type="submission" date="2012-07" db="EMBL/GenBank/DDBJ databases">
        <authorList>
            <person name="Akiyama T."/>
            <person name="Takeshita N."/>
            <person name="Ohmagari N."/>
            <person name="Kirikae T."/>
        </authorList>
    </citation>
    <scope>NUCLEOTIDE SEQUENCE</scope>
    <source>
        <strain evidence="1">ATCC BAA-847</strain>
    </source>
</reference>
<dbReference type="Pfam" id="PF03382">
    <property type="entry name" value="DUF285"/>
    <property type="match status" value="1"/>
</dbReference>
<organism evidence="1 4">
    <name type="scientific">Helicobacter cinaedi CCUG 18818 = ATCC BAA-847</name>
    <dbReference type="NCBI Taxonomy" id="537971"/>
    <lineage>
        <taxon>Bacteria</taxon>
        <taxon>Pseudomonadati</taxon>
        <taxon>Campylobacterota</taxon>
        <taxon>Epsilonproteobacteria</taxon>
        <taxon>Campylobacterales</taxon>
        <taxon>Helicobacteraceae</taxon>
        <taxon>Helicobacter</taxon>
    </lineage>
</organism>
<dbReference type="KEGG" id="hcb:HCBAA847_1397"/>
<keyword evidence="3" id="KW-1185">Reference proteome</keyword>
<gene>
    <name evidence="1" type="ORF">HCBAA847_1397</name>
    <name evidence="2" type="ORF">HCCG_02085</name>
</gene>
<name>A0AAI8MJH2_9HELI</name>
<dbReference type="AlphaFoldDB" id="A0AAI8MJH2"/>
<sequence length="75" mass="8444">MKHKPTNVFELKELVRNEKINLGDIDTSNVGSFGLLFQNSTRKDFSGIETWDTSNVTYMVGTFSGAKHFNQDISS</sequence>
<evidence type="ECO:0000313" key="4">
    <source>
        <dbReference type="Proteomes" id="UP000006036"/>
    </source>
</evidence>
<evidence type="ECO:0000313" key="2">
    <source>
        <dbReference type="EMBL" id="EFR47537.1"/>
    </source>
</evidence>
<dbReference type="Proteomes" id="UP000005755">
    <property type="component" value="Unassembled WGS sequence"/>
</dbReference>
<accession>A0AAI8MJH2</accession>
<evidence type="ECO:0008006" key="5">
    <source>
        <dbReference type="Google" id="ProtNLM"/>
    </source>
</evidence>
<dbReference type="RefSeq" id="WP_002957425.1">
    <property type="nucleotide sequence ID" value="NC_020555.1"/>
</dbReference>
<proteinExistence type="predicted"/>
<reference evidence="2" key="1">
    <citation type="submission" date="2008-08" db="EMBL/GenBank/DDBJ databases">
        <title>Annotation of Helicobacter cinaedi strain CCUG 18818.</title>
        <authorList>
            <consortium name="The Broad Institute Genome Sequencing Platform"/>
            <person name="Fox J.G."/>
            <person name="Shen Z."/>
            <person name="Charoenlap N."/>
            <person name="Schauer D.B."/>
            <person name="Ward D."/>
            <person name="Mehta T."/>
            <person name="Young S."/>
            <person name="Jaffe D."/>
            <person name="Gnerre S."/>
            <person name="Berlin A."/>
            <person name="Heiman D."/>
            <person name="Hepburn T."/>
            <person name="Shea T."/>
            <person name="Sykes S."/>
            <person name="Alvarado L."/>
            <person name="Kodira C."/>
            <person name="Borodovsky M."/>
            <person name="Lander E."/>
            <person name="Galagan J."/>
            <person name="Nusbaum C."/>
            <person name="Birren B."/>
        </authorList>
    </citation>
    <scope>NUCLEOTIDE SEQUENCE</scope>
    <source>
        <strain evidence="2">CCUG 18818</strain>
    </source>
</reference>
<dbReference type="InterPro" id="IPR005046">
    <property type="entry name" value="DUF285"/>
</dbReference>
<protein>
    <recommendedName>
        <fullName evidence="5">BspA family leucine-rich repeat surface protein</fullName>
    </recommendedName>
</protein>
<dbReference type="Proteomes" id="UP000006036">
    <property type="component" value="Chromosome 1"/>
</dbReference>
<reference evidence="3" key="4">
    <citation type="journal article" date="2014" name="Genome Announc.">
        <title>Draft genome sequences of six enterohepatic helicobacter species isolated from humans and one from rhesus macaques.</title>
        <authorList>
            <person name="Shen Z."/>
            <person name="Sheh A."/>
            <person name="Young S.K."/>
            <person name="Abouelliel A."/>
            <person name="Ward D.V."/>
            <person name="Earl A.M."/>
            <person name="Fox J.G."/>
        </authorList>
    </citation>
    <scope>NUCLEOTIDE SEQUENCE [LARGE SCALE GENOMIC DNA]</scope>
    <source>
        <strain evidence="3">CCUG 18818</strain>
    </source>
</reference>
<evidence type="ECO:0000313" key="1">
    <source>
        <dbReference type="EMBL" id="BAM32627.1"/>
    </source>
</evidence>
<reference evidence="1 4" key="2">
    <citation type="journal article" date="2012" name="J. Bacteriol.">
        <title>Complete Genome Sequence of Helicobacter cinaedi Type Strain ATCC BAA-847.</title>
        <authorList>
            <person name="Miyoshi-Akiyama T."/>
            <person name="Takeshita N."/>
            <person name="Ohmagari N."/>
            <person name="Kirikae T."/>
        </authorList>
    </citation>
    <scope>NUCLEOTIDE SEQUENCE [LARGE SCALE GENOMIC DNA]</scope>
    <source>
        <strain evidence="1 4">ATCC BAA-847</strain>
    </source>
</reference>
<dbReference type="EMBL" id="DS990394">
    <property type="protein sequence ID" value="EFR47537.1"/>
    <property type="molecule type" value="Genomic_DNA"/>
</dbReference>
<evidence type="ECO:0000313" key="3">
    <source>
        <dbReference type="Proteomes" id="UP000005755"/>
    </source>
</evidence>